<evidence type="ECO:0000259" key="1">
    <source>
        <dbReference type="PROSITE" id="PS51186"/>
    </source>
</evidence>
<dbReference type="GO" id="GO:1990189">
    <property type="term" value="F:protein N-terminal-serine acetyltransferase activity"/>
    <property type="evidence" value="ECO:0007669"/>
    <property type="project" value="TreeGrafter"/>
</dbReference>
<dbReference type="Gene3D" id="3.40.630.30">
    <property type="match status" value="1"/>
</dbReference>
<organism evidence="2 3">
    <name type="scientific">Mycena indigotica</name>
    <dbReference type="NCBI Taxonomy" id="2126181"/>
    <lineage>
        <taxon>Eukaryota</taxon>
        <taxon>Fungi</taxon>
        <taxon>Dikarya</taxon>
        <taxon>Basidiomycota</taxon>
        <taxon>Agaricomycotina</taxon>
        <taxon>Agaricomycetes</taxon>
        <taxon>Agaricomycetidae</taxon>
        <taxon>Agaricales</taxon>
        <taxon>Marasmiineae</taxon>
        <taxon>Mycenaceae</taxon>
        <taxon>Mycena</taxon>
    </lineage>
</organism>
<dbReference type="EMBL" id="JACAZF010000006">
    <property type="protein sequence ID" value="KAF7302213.1"/>
    <property type="molecule type" value="Genomic_DNA"/>
</dbReference>
<dbReference type="InterPro" id="IPR000182">
    <property type="entry name" value="GNAT_dom"/>
</dbReference>
<keyword evidence="2" id="KW-0808">Transferase</keyword>
<dbReference type="Proteomes" id="UP000636479">
    <property type="component" value="Unassembled WGS sequence"/>
</dbReference>
<dbReference type="PROSITE" id="PS51186">
    <property type="entry name" value="GNAT"/>
    <property type="match status" value="1"/>
</dbReference>
<feature type="domain" description="N-acetyltransferase" evidence="1">
    <location>
        <begin position="14"/>
        <end position="183"/>
    </location>
</feature>
<dbReference type="PANTHER" id="PTHR43441:SF2">
    <property type="entry name" value="FAMILY ACETYLTRANSFERASE, PUTATIVE (AFU_ORTHOLOGUE AFUA_7G00850)-RELATED"/>
    <property type="match status" value="1"/>
</dbReference>
<dbReference type="PANTHER" id="PTHR43441">
    <property type="entry name" value="RIBOSOMAL-PROTEIN-SERINE ACETYLTRANSFERASE"/>
    <property type="match status" value="1"/>
</dbReference>
<dbReference type="AlphaFoldDB" id="A0A8H6SND5"/>
<dbReference type="SUPFAM" id="SSF55729">
    <property type="entry name" value="Acyl-CoA N-acyltransferases (Nat)"/>
    <property type="match status" value="1"/>
</dbReference>
<dbReference type="InterPro" id="IPR051908">
    <property type="entry name" value="Ribosomal_N-acetyltransferase"/>
</dbReference>
<dbReference type="GO" id="GO:0008999">
    <property type="term" value="F:protein-N-terminal-alanine acetyltransferase activity"/>
    <property type="evidence" value="ECO:0007669"/>
    <property type="project" value="TreeGrafter"/>
</dbReference>
<evidence type="ECO:0000313" key="3">
    <source>
        <dbReference type="Proteomes" id="UP000636479"/>
    </source>
</evidence>
<dbReference type="GO" id="GO:0005737">
    <property type="term" value="C:cytoplasm"/>
    <property type="evidence" value="ECO:0007669"/>
    <property type="project" value="TreeGrafter"/>
</dbReference>
<proteinExistence type="predicted"/>
<reference evidence="2" key="1">
    <citation type="submission" date="2020-05" db="EMBL/GenBank/DDBJ databases">
        <title>Mycena genomes resolve the evolution of fungal bioluminescence.</title>
        <authorList>
            <person name="Tsai I.J."/>
        </authorList>
    </citation>
    <scope>NUCLEOTIDE SEQUENCE</scope>
    <source>
        <strain evidence="2">171206Taipei</strain>
    </source>
</reference>
<dbReference type="RefSeq" id="XP_037220213.1">
    <property type="nucleotide sequence ID" value="XM_037364569.1"/>
</dbReference>
<keyword evidence="3" id="KW-1185">Reference proteome</keyword>
<protein>
    <submittedName>
        <fullName evidence="2">Ribosomal-protein-alanine acetyltransferase</fullName>
    </submittedName>
</protein>
<dbReference type="InterPro" id="IPR016181">
    <property type="entry name" value="Acyl_CoA_acyltransferase"/>
</dbReference>
<dbReference type="OrthoDB" id="64477at2759"/>
<name>A0A8H6SND5_9AGAR</name>
<gene>
    <name evidence="2" type="ORF">MIND_00788200</name>
</gene>
<comment type="caution">
    <text evidence="2">The sequence shown here is derived from an EMBL/GenBank/DDBJ whole genome shotgun (WGS) entry which is preliminary data.</text>
</comment>
<evidence type="ECO:0000313" key="2">
    <source>
        <dbReference type="EMBL" id="KAF7302213.1"/>
    </source>
</evidence>
<dbReference type="GeneID" id="59347085"/>
<accession>A0A8H6SND5</accession>
<sequence length="200" mass="22452">MILDTTLASKLGRILLVPPTEADDKHVGIIRSLPETRQYLRFFPPHFSAADAAARRIAREPNKSLVDIHIHTHNGDFVGTTGYFGVDPTSGNSCEVGILIAPAYMRGGYATEALHTLLEYIFEKRGFHRAELQTRSDNAPMRGWLESAGATLEGIRRGVWTDPDTGEFSDLCVYGILDEEWLETVKGRLEERLKRLEDRI</sequence>
<dbReference type="Pfam" id="PF13302">
    <property type="entry name" value="Acetyltransf_3"/>
    <property type="match status" value="1"/>
</dbReference>